<evidence type="ECO:0000313" key="1">
    <source>
        <dbReference type="EMBL" id="GAH17082.1"/>
    </source>
</evidence>
<reference evidence="1" key="1">
    <citation type="journal article" date="2014" name="Front. Microbiol.">
        <title>High frequency of phylogenetically diverse reductive dehalogenase-homologous genes in deep subseafloor sedimentary metagenomes.</title>
        <authorList>
            <person name="Kawai M."/>
            <person name="Futagami T."/>
            <person name="Toyoda A."/>
            <person name="Takaki Y."/>
            <person name="Nishi S."/>
            <person name="Hori S."/>
            <person name="Arai W."/>
            <person name="Tsubouchi T."/>
            <person name="Morono Y."/>
            <person name="Uchiyama I."/>
            <person name="Ito T."/>
            <person name="Fujiyama A."/>
            <person name="Inagaki F."/>
            <person name="Takami H."/>
        </authorList>
    </citation>
    <scope>NUCLEOTIDE SEQUENCE</scope>
    <source>
        <strain evidence="1">Expedition CK06-06</strain>
    </source>
</reference>
<accession>X1DA22</accession>
<protein>
    <submittedName>
        <fullName evidence="1">Uncharacterized protein</fullName>
    </submittedName>
</protein>
<gene>
    <name evidence="1" type="ORF">S01H4_53130</name>
</gene>
<dbReference type="AlphaFoldDB" id="X1DA22"/>
<organism evidence="1">
    <name type="scientific">marine sediment metagenome</name>
    <dbReference type="NCBI Taxonomy" id="412755"/>
    <lineage>
        <taxon>unclassified sequences</taxon>
        <taxon>metagenomes</taxon>
        <taxon>ecological metagenomes</taxon>
    </lineage>
</organism>
<sequence length="133" mass="14110">MSEGRQQIAGSADLPLKQDGIGRLEIAGSVSGGELKGRIFNTAIALDTNFFAADLEPTNSPTTFRIYICLSADGTLSVQRTSAAATVAEELNQGIALEADAAYMFDILVHEDDTINLQTSVGAQILYCLVVEL</sequence>
<proteinExistence type="predicted"/>
<comment type="caution">
    <text evidence="1">The sequence shown here is derived from an EMBL/GenBank/DDBJ whole genome shotgun (WGS) entry which is preliminary data.</text>
</comment>
<name>X1DA22_9ZZZZ</name>
<dbReference type="EMBL" id="BART01030423">
    <property type="protein sequence ID" value="GAH17082.1"/>
    <property type="molecule type" value="Genomic_DNA"/>
</dbReference>